<proteinExistence type="predicted"/>
<accession>A0A6C0JVF5</accession>
<evidence type="ECO:0000313" key="1">
    <source>
        <dbReference type="EMBL" id="QHU07694.1"/>
    </source>
</evidence>
<sequence>MSSTGNTSVSNDQKLSNLTVGNYSFPTKSKTGQALSTNKSKILSFVPSQNKFIGYCQVTYPGAIVHDQPEDHLYVIDYINFIPNSVSVDTTTPYTITQMVPSMGRIKLQPGNYLVQCICPAGGSNQFLILLRNVTTGTVIHTPFMTQLVIDYFNINTPIPILLELKVDSNTMNLPSFERATIEITKIE</sequence>
<dbReference type="EMBL" id="MN740685">
    <property type="protein sequence ID" value="QHU07694.1"/>
    <property type="molecule type" value="Genomic_DNA"/>
</dbReference>
<dbReference type="AlphaFoldDB" id="A0A6C0JVF5"/>
<name>A0A6C0JVF5_9ZZZZ</name>
<reference evidence="1" key="1">
    <citation type="journal article" date="2020" name="Nature">
        <title>Giant virus diversity and host interactions through global metagenomics.</title>
        <authorList>
            <person name="Schulz F."/>
            <person name="Roux S."/>
            <person name="Paez-Espino D."/>
            <person name="Jungbluth S."/>
            <person name="Walsh D.A."/>
            <person name="Denef V.J."/>
            <person name="McMahon K.D."/>
            <person name="Konstantinidis K.T."/>
            <person name="Eloe-Fadrosh E.A."/>
            <person name="Kyrpides N.C."/>
            <person name="Woyke T."/>
        </authorList>
    </citation>
    <scope>NUCLEOTIDE SEQUENCE</scope>
    <source>
        <strain evidence="1">GVMAG-S-1041349-163</strain>
    </source>
</reference>
<organism evidence="1">
    <name type="scientific">viral metagenome</name>
    <dbReference type="NCBI Taxonomy" id="1070528"/>
    <lineage>
        <taxon>unclassified sequences</taxon>
        <taxon>metagenomes</taxon>
        <taxon>organismal metagenomes</taxon>
    </lineage>
</organism>
<protein>
    <submittedName>
        <fullName evidence="1">Uncharacterized protein</fullName>
    </submittedName>
</protein>